<evidence type="ECO:0000313" key="1">
    <source>
        <dbReference type="EMBL" id="OBS73104.1"/>
    </source>
</evidence>
<dbReference type="GO" id="GO:0005634">
    <property type="term" value="C:nucleus"/>
    <property type="evidence" value="ECO:0007669"/>
    <property type="project" value="TreeGrafter"/>
</dbReference>
<gene>
    <name evidence="1" type="ORF">A6R68_12306</name>
</gene>
<accession>A0A1A6H459</accession>
<dbReference type="PANTHER" id="PTHR35537">
    <property type="entry name" value="DNA DAMAGE-INDUCIBLE APOPTOSIS SUPPRESSOR PROTEIN DDIAS"/>
    <property type="match status" value="1"/>
</dbReference>
<sequence>MVVYQLQNKASPVVLLNKTESIFPAEHHNVDMSTILQERSTCGSCSSLRPEEMASTSQNCDPVVGDNLLSSEGLNEFPEVVESEIAVLQTGLKNRKDGVDDDICKLHIDHSKLSESLERY</sequence>
<dbReference type="STRING" id="56216.A0A1A6H459"/>
<protein>
    <submittedName>
        <fullName evidence="1">Uncharacterized protein</fullName>
    </submittedName>
</protein>
<dbReference type="GO" id="GO:1902230">
    <property type="term" value="P:negative regulation of intrinsic apoptotic signaling pathway in response to DNA damage"/>
    <property type="evidence" value="ECO:0007669"/>
    <property type="project" value="InterPro"/>
</dbReference>
<dbReference type="EMBL" id="LZPO01054712">
    <property type="protein sequence ID" value="OBS73104.1"/>
    <property type="molecule type" value="Genomic_DNA"/>
</dbReference>
<dbReference type="Proteomes" id="UP000092124">
    <property type="component" value="Unassembled WGS sequence"/>
</dbReference>
<name>A0A1A6H459_NEOLE</name>
<keyword evidence="2" id="KW-1185">Reference proteome</keyword>
<organism evidence="1 2">
    <name type="scientific">Neotoma lepida</name>
    <name type="common">Desert woodrat</name>
    <dbReference type="NCBI Taxonomy" id="56216"/>
    <lineage>
        <taxon>Eukaryota</taxon>
        <taxon>Metazoa</taxon>
        <taxon>Chordata</taxon>
        <taxon>Craniata</taxon>
        <taxon>Vertebrata</taxon>
        <taxon>Euteleostomi</taxon>
        <taxon>Mammalia</taxon>
        <taxon>Eutheria</taxon>
        <taxon>Euarchontoglires</taxon>
        <taxon>Glires</taxon>
        <taxon>Rodentia</taxon>
        <taxon>Myomorpha</taxon>
        <taxon>Muroidea</taxon>
        <taxon>Cricetidae</taxon>
        <taxon>Neotominae</taxon>
        <taxon>Neotoma</taxon>
    </lineage>
</organism>
<dbReference type="InterPro" id="IPR043522">
    <property type="entry name" value="DDIAS"/>
</dbReference>
<proteinExistence type="predicted"/>
<dbReference type="AlphaFoldDB" id="A0A1A6H459"/>
<comment type="caution">
    <text evidence="1">The sequence shown here is derived from an EMBL/GenBank/DDBJ whole genome shotgun (WGS) entry which is preliminary data.</text>
</comment>
<dbReference type="GO" id="GO:0005737">
    <property type="term" value="C:cytoplasm"/>
    <property type="evidence" value="ECO:0007669"/>
    <property type="project" value="TreeGrafter"/>
</dbReference>
<reference evidence="1 2" key="1">
    <citation type="submission" date="2016-06" db="EMBL/GenBank/DDBJ databases">
        <title>The Draft Genome Sequence and Annotation of the Desert Woodrat Neotoma lepida.</title>
        <authorList>
            <person name="Campbell M."/>
            <person name="Oakeson K.F."/>
            <person name="Yandell M."/>
            <person name="Halpert J.R."/>
            <person name="Dearing D."/>
        </authorList>
    </citation>
    <scope>NUCLEOTIDE SEQUENCE [LARGE SCALE GENOMIC DNA]</scope>
    <source>
        <strain evidence="1">417</strain>
        <tissue evidence="1">Liver</tissue>
    </source>
</reference>
<dbReference type="PANTHER" id="PTHR35537:SF1">
    <property type="entry name" value="DNA DAMAGE-INDUCED APOPTOSIS SUPPRESSOR PROTEIN"/>
    <property type="match status" value="1"/>
</dbReference>
<evidence type="ECO:0000313" key="2">
    <source>
        <dbReference type="Proteomes" id="UP000092124"/>
    </source>
</evidence>